<feature type="region of interest" description="Disordered" evidence="1">
    <location>
        <begin position="53"/>
        <end position="105"/>
    </location>
</feature>
<reference evidence="3" key="1">
    <citation type="journal article" date="2020" name="Stud. Mycol.">
        <title>101 Dothideomycetes genomes: a test case for predicting lifestyles and emergence of pathogens.</title>
        <authorList>
            <person name="Haridas S."/>
            <person name="Albert R."/>
            <person name="Binder M."/>
            <person name="Bloem J."/>
            <person name="Labutti K."/>
            <person name="Salamov A."/>
            <person name="Andreopoulos B."/>
            <person name="Baker S."/>
            <person name="Barry K."/>
            <person name="Bills G."/>
            <person name="Bluhm B."/>
            <person name="Cannon C."/>
            <person name="Castanera R."/>
            <person name="Culley D."/>
            <person name="Daum C."/>
            <person name="Ezra D."/>
            <person name="Gonzalez J."/>
            <person name="Henrissat B."/>
            <person name="Kuo A."/>
            <person name="Liang C."/>
            <person name="Lipzen A."/>
            <person name="Lutzoni F."/>
            <person name="Magnuson J."/>
            <person name="Mondo S."/>
            <person name="Nolan M."/>
            <person name="Ohm R."/>
            <person name="Pangilinan J."/>
            <person name="Park H.-J."/>
            <person name="Ramirez L."/>
            <person name="Alfaro M."/>
            <person name="Sun H."/>
            <person name="Tritt A."/>
            <person name="Yoshinaga Y."/>
            <person name="Zwiers L.-H."/>
            <person name="Turgeon B."/>
            <person name="Goodwin S."/>
            <person name="Spatafora J."/>
            <person name="Crous P."/>
            <person name="Grigoriev I."/>
        </authorList>
    </citation>
    <scope>NUCLEOTIDE SEQUENCE</scope>
    <source>
        <strain evidence="3">CBS 122368</strain>
    </source>
</reference>
<feature type="domain" description="DUF7924" evidence="2">
    <location>
        <begin position="316"/>
        <end position="487"/>
    </location>
</feature>
<organism evidence="3 4">
    <name type="scientific">Trematosphaeria pertusa</name>
    <dbReference type="NCBI Taxonomy" id="390896"/>
    <lineage>
        <taxon>Eukaryota</taxon>
        <taxon>Fungi</taxon>
        <taxon>Dikarya</taxon>
        <taxon>Ascomycota</taxon>
        <taxon>Pezizomycotina</taxon>
        <taxon>Dothideomycetes</taxon>
        <taxon>Pleosporomycetidae</taxon>
        <taxon>Pleosporales</taxon>
        <taxon>Massarineae</taxon>
        <taxon>Trematosphaeriaceae</taxon>
        <taxon>Trematosphaeria</taxon>
    </lineage>
</organism>
<dbReference type="RefSeq" id="XP_033676911.1">
    <property type="nucleotide sequence ID" value="XM_033830406.1"/>
</dbReference>
<dbReference type="GeneID" id="54583736"/>
<dbReference type="Proteomes" id="UP000800094">
    <property type="component" value="Unassembled WGS sequence"/>
</dbReference>
<gene>
    <name evidence="3" type="ORF">BU26DRAFT_525017</name>
</gene>
<feature type="region of interest" description="Disordered" evidence="1">
    <location>
        <begin position="1"/>
        <end position="24"/>
    </location>
</feature>
<evidence type="ECO:0000313" key="3">
    <source>
        <dbReference type="EMBL" id="KAF2241907.1"/>
    </source>
</evidence>
<dbReference type="AlphaFoldDB" id="A0A6A6HV52"/>
<feature type="compositionally biased region" description="Polar residues" evidence="1">
    <location>
        <begin position="53"/>
        <end position="65"/>
    </location>
</feature>
<dbReference type="InterPro" id="IPR057684">
    <property type="entry name" value="DUF7924"/>
</dbReference>
<accession>A0A6A6HV52</accession>
<evidence type="ECO:0000313" key="4">
    <source>
        <dbReference type="Proteomes" id="UP000800094"/>
    </source>
</evidence>
<dbReference type="EMBL" id="ML987210">
    <property type="protein sequence ID" value="KAF2241907.1"/>
    <property type="molecule type" value="Genomic_DNA"/>
</dbReference>
<feature type="region of interest" description="Disordered" evidence="1">
    <location>
        <begin position="298"/>
        <end position="326"/>
    </location>
</feature>
<dbReference type="PANTHER" id="PTHR42470:SF2">
    <property type="match status" value="1"/>
</dbReference>
<keyword evidence="4" id="KW-1185">Reference proteome</keyword>
<evidence type="ECO:0000256" key="1">
    <source>
        <dbReference type="SAM" id="MobiDB-lite"/>
    </source>
</evidence>
<dbReference type="OrthoDB" id="5372703at2759"/>
<dbReference type="PANTHER" id="PTHR42470">
    <property type="entry name" value="VAST DOMAIN-CONTAINING PROTEIN"/>
    <property type="match status" value="1"/>
</dbReference>
<proteinExistence type="predicted"/>
<feature type="compositionally biased region" description="Low complexity" evidence="1">
    <location>
        <begin position="302"/>
        <end position="316"/>
    </location>
</feature>
<name>A0A6A6HV52_9PLEO</name>
<feature type="region of interest" description="Disordered" evidence="1">
    <location>
        <begin position="140"/>
        <end position="176"/>
    </location>
</feature>
<evidence type="ECO:0000259" key="2">
    <source>
        <dbReference type="Pfam" id="PF25545"/>
    </source>
</evidence>
<sequence>MKRAASACEDGTARKRCRRASTSTPLESFDPVQWLEWAERARSISAWACSVASNPPRSDSCNSCESPPASEAEVPDTMSESSRLRDMKTAQRARPRSCSPTKKSSQYRNIVLKPANILVDVIHVLPPDVEALLPSDLRDILDPPSHAPPSSPRTHADAATATHNENAEEENNARTRELADRVRELAAVYLFECRLLAGKPGSEPEYRTHLYSDVVEKLARIPAWCRVLSASCSDKLWRASLKPAPPNPILALPSSTWPSLPPNPIVAAKPPQGASFESTPNTLDSDVVRIRPDGRAFNFAGPPASTAPSESSTASELDGTLTTPKPDITVGISREAFSRAHAGLLEYWQAKETVVSDPHATQGDMRFPFLIIEGKGLVTNGNLIGAQNQAAGGRTCAIRVLESLAEQDPDPAADGPRIVFSVTTEGVIHELWVHYRVVDEDDVVKHHMTCLGAWRSTLERHTNELVAALACILEWGVEVFHGQVRQVLDRVLANAVAVQ</sequence>
<dbReference type="Pfam" id="PF25545">
    <property type="entry name" value="DUF7924"/>
    <property type="match status" value="1"/>
</dbReference>
<protein>
    <recommendedName>
        <fullName evidence="2">DUF7924 domain-containing protein</fullName>
    </recommendedName>
</protein>